<keyword evidence="3" id="KW-0812">Transmembrane</keyword>
<evidence type="ECO:0000313" key="7">
    <source>
        <dbReference type="EMBL" id="KAJ8781996.1"/>
    </source>
</evidence>
<evidence type="ECO:0000256" key="5">
    <source>
        <dbReference type="ARBA" id="ARBA00023136"/>
    </source>
</evidence>
<dbReference type="PANTHER" id="PTHR11616">
    <property type="entry name" value="SODIUM/CHLORIDE DEPENDENT TRANSPORTER"/>
    <property type="match status" value="1"/>
</dbReference>
<dbReference type="SUPFAM" id="SSF161070">
    <property type="entry name" value="SNF-like"/>
    <property type="match status" value="1"/>
</dbReference>
<dbReference type="GO" id="GO:0046872">
    <property type="term" value="F:metal ion binding"/>
    <property type="evidence" value="ECO:0007669"/>
    <property type="project" value="UniProtKB-KW"/>
</dbReference>
<protein>
    <submittedName>
        <fullName evidence="7">Uncharacterized protein</fullName>
    </submittedName>
</protein>
<reference evidence="7 8" key="1">
    <citation type="submission" date="2022-11" db="EMBL/GenBank/DDBJ databases">
        <title>Whole genome sequence of Eschrichtius robustus ER-17-0199.</title>
        <authorList>
            <person name="Bruniche-Olsen A."/>
            <person name="Black A.N."/>
            <person name="Fields C.J."/>
            <person name="Walden K."/>
            <person name="Dewoody J.A."/>
        </authorList>
    </citation>
    <scope>NUCLEOTIDE SEQUENCE [LARGE SCALE GENOMIC DNA]</scope>
    <source>
        <strain evidence="7">ER-17-0199</strain>
        <tissue evidence="7">Blubber</tissue>
    </source>
</reference>
<evidence type="ECO:0000313" key="8">
    <source>
        <dbReference type="Proteomes" id="UP001159641"/>
    </source>
</evidence>
<keyword evidence="6" id="KW-0479">Metal-binding</keyword>
<keyword evidence="6" id="KW-0915">Sodium</keyword>
<dbReference type="GO" id="GO:0022858">
    <property type="term" value="F:alanine transmembrane transporter activity"/>
    <property type="evidence" value="ECO:0007669"/>
    <property type="project" value="TreeGrafter"/>
</dbReference>
<evidence type="ECO:0000256" key="3">
    <source>
        <dbReference type="ARBA" id="ARBA00022692"/>
    </source>
</evidence>
<evidence type="ECO:0000256" key="6">
    <source>
        <dbReference type="PIRSR" id="PIRSR600175-1"/>
    </source>
</evidence>
<evidence type="ECO:0000256" key="1">
    <source>
        <dbReference type="ARBA" id="ARBA00004141"/>
    </source>
</evidence>
<feature type="binding site" evidence="6">
    <location>
        <position position="124"/>
    </location>
    <ligand>
        <name>Na(+)</name>
        <dbReference type="ChEBI" id="CHEBI:29101"/>
        <label>1</label>
    </ligand>
</feature>
<evidence type="ECO:0000256" key="2">
    <source>
        <dbReference type="ARBA" id="ARBA00022448"/>
    </source>
</evidence>
<dbReference type="GO" id="GO:0089718">
    <property type="term" value="P:amino acid import across plasma membrane"/>
    <property type="evidence" value="ECO:0007669"/>
    <property type="project" value="TreeGrafter"/>
</dbReference>
<comment type="subcellular location">
    <subcellularLocation>
        <location evidence="1">Membrane</location>
        <topology evidence="1">Multi-pass membrane protein</topology>
    </subcellularLocation>
</comment>
<dbReference type="AlphaFoldDB" id="A0AB34GR55"/>
<keyword evidence="5" id="KW-0472">Membrane</keyword>
<dbReference type="GO" id="GO:0001761">
    <property type="term" value="F:beta-alanine transmembrane transporter activity"/>
    <property type="evidence" value="ECO:0007669"/>
    <property type="project" value="TreeGrafter"/>
</dbReference>
<keyword evidence="4" id="KW-1133">Transmembrane helix</keyword>
<dbReference type="PROSITE" id="PS50267">
    <property type="entry name" value="NA_NEUROTRAN_SYMP_3"/>
    <property type="match status" value="1"/>
</dbReference>
<dbReference type="GO" id="GO:0015657">
    <property type="term" value="F:branched-chain amino acid:sodium symporter activity"/>
    <property type="evidence" value="ECO:0007669"/>
    <property type="project" value="TreeGrafter"/>
</dbReference>
<dbReference type="InterPro" id="IPR037272">
    <property type="entry name" value="SNS_sf"/>
</dbReference>
<comment type="caution">
    <text evidence="7">The sequence shown here is derived from an EMBL/GenBank/DDBJ whole genome shotgun (WGS) entry which is preliminary data.</text>
</comment>
<evidence type="ECO:0000256" key="4">
    <source>
        <dbReference type="ARBA" id="ARBA00022989"/>
    </source>
</evidence>
<dbReference type="Proteomes" id="UP001159641">
    <property type="component" value="Unassembled WGS sequence"/>
</dbReference>
<keyword evidence="2" id="KW-0813">Transport</keyword>
<feature type="binding site" evidence="6">
    <location>
        <position position="131"/>
    </location>
    <ligand>
        <name>Na(+)</name>
        <dbReference type="ChEBI" id="CHEBI:29101"/>
        <label>1</label>
    </ligand>
</feature>
<organism evidence="7 8">
    <name type="scientific">Eschrichtius robustus</name>
    <name type="common">California gray whale</name>
    <name type="synonym">Eschrichtius gibbosus</name>
    <dbReference type="NCBI Taxonomy" id="9764"/>
    <lineage>
        <taxon>Eukaryota</taxon>
        <taxon>Metazoa</taxon>
        <taxon>Chordata</taxon>
        <taxon>Craniata</taxon>
        <taxon>Vertebrata</taxon>
        <taxon>Euteleostomi</taxon>
        <taxon>Mammalia</taxon>
        <taxon>Eutheria</taxon>
        <taxon>Laurasiatheria</taxon>
        <taxon>Artiodactyla</taxon>
        <taxon>Whippomorpha</taxon>
        <taxon>Cetacea</taxon>
        <taxon>Mysticeti</taxon>
        <taxon>Eschrichtiidae</taxon>
        <taxon>Eschrichtius</taxon>
    </lineage>
</organism>
<gene>
    <name evidence="7" type="ORF">J1605_010509</name>
</gene>
<dbReference type="GO" id="GO:0005886">
    <property type="term" value="C:plasma membrane"/>
    <property type="evidence" value="ECO:0007669"/>
    <property type="project" value="TreeGrafter"/>
</dbReference>
<dbReference type="GO" id="GO:1901235">
    <property type="term" value="F:(R)-carnitine transmembrane transporter activity"/>
    <property type="evidence" value="ECO:0007669"/>
    <property type="project" value="TreeGrafter"/>
</dbReference>
<dbReference type="GO" id="GO:0015374">
    <property type="term" value="F:neutral, basic amino acid:sodium:chloride symporter activity"/>
    <property type="evidence" value="ECO:0007669"/>
    <property type="project" value="TreeGrafter"/>
</dbReference>
<dbReference type="PANTHER" id="PTHR11616:SF286">
    <property type="entry name" value="SODIUM- AND CHLORIDE-DEPENDENT NEUTRAL AND BASIC AMINO ACID TRANSPORTER B(0+)"/>
    <property type="match status" value="1"/>
</dbReference>
<feature type="binding site" evidence="6">
    <location>
        <position position="126"/>
    </location>
    <ligand>
        <name>Na(+)</name>
        <dbReference type="ChEBI" id="CHEBI:29101"/>
        <label>1</label>
    </ligand>
</feature>
<proteinExistence type="predicted"/>
<dbReference type="InterPro" id="IPR000175">
    <property type="entry name" value="Na/ntran_symport"/>
</dbReference>
<dbReference type="EMBL" id="JAIQCJ010002136">
    <property type="protein sequence ID" value="KAJ8781996.1"/>
    <property type="molecule type" value="Genomic_DNA"/>
</dbReference>
<accession>A0AB34GR55</accession>
<keyword evidence="8" id="KW-1185">Reference proteome</keyword>
<name>A0AB34GR55_ESCRO</name>
<dbReference type="Pfam" id="PF00209">
    <property type="entry name" value="SNF"/>
    <property type="match status" value="1"/>
</dbReference>
<sequence>MPSPPPAPVEISTWLQDRDQTKRGGYEEAGNPRKEGHLILCLGCAHHLVYSVPLQTVSICGREMRKVLSLSDLRNSPLSSEVERALLHLKVTASSENFHIGENDENPDRGNWSKKSDYLLSMVGYAVGLGNVWRFPYLTYNNGGGISPPPQFISSSVLSAVFYGL</sequence>
<feature type="binding site" evidence="6">
    <location>
        <position position="127"/>
    </location>
    <ligand>
        <name>Na(+)</name>
        <dbReference type="ChEBI" id="CHEBI:29101"/>
        <label>1</label>
    </ligand>
</feature>